<dbReference type="SMART" id="SM00387">
    <property type="entry name" value="HATPase_c"/>
    <property type="match status" value="1"/>
</dbReference>
<comment type="catalytic activity">
    <reaction evidence="1">
        <text>ATP + protein L-histidine = ADP + protein N-phospho-L-histidine.</text>
        <dbReference type="EC" id="2.7.13.3"/>
    </reaction>
</comment>
<sequence length="484" mass="53421">MPQDRRASRRTHLGGVGRRGPRCALLFRASGHGHGRAGRCAMSAVLRALKKLLPAWGLCMILWTVTPSAYADGLDFSEVFERHSAKMVLVDPATNSIIDVNPAAARFYGYPRAAMRGMGISRINAFTPEQIAEEIALAEREGRNHFVFRHRLASGEPRTVEVRTHPFGLDGRRVLLAIVHDVTPGGVEDGDLWHYQGQLEKLVDAQVKEAQAARRAWTGVLVAALVLQTIVIVLLARNIRRRRALEREREALLRALAARNTELTRLGEVMAHHFQEPARRLVSFAQRLQARSALATDEDARASLGFIDSQARRLSELVRDAQNYLALEQSVANRDAHASSDEALRRAIAGAGEAVGDVPIDIAPGLPEVAFPAERLTQLFGILLENALRYRHPERPLHIRVDARRVDGRVEFGFADNGSGIAPEYREQVFGLFTRLVPNSVPGTGMGLALARRLVQLAEGDIRVEDGIDGGTRIVFDLPARTHE</sequence>
<comment type="caution">
    <text evidence="9">The sequence shown here is derived from an EMBL/GenBank/DDBJ whole genome shotgun (WGS) entry which is preliminary data.</text>
</comment>
<dbReference type="InterPro" id="IPR005467">
    <property type="entry name" value="His_kinase_dom"/>
</dbReference>
<keyword evidence="7" id="KW-0812">Transmembrane</keyword>
<dbReference type="SUPFAM" id="SSF55785">
    <property type="entry name" value="PYP-like sensor domain (PAS domain)"/>
    <property type="match status" value="1"/>
</dbReference>
<keyword evidence="3" id="KW-0597">Phosphoprotein</keyword>
<dbReference type="InterPro" id="IPR000014">
    <property type="entry name" value="PAS"/>
</dbReference>
<dbReference type="InterPro" id="IPR003594">
    <property type="entry name" value="HATPase_dom"/>
</dbReference>
<dbReference type="EMBL" id="NOIH01000003">
    <property type="protein sequence ID" value="OYD55562.1"/>
    <property type="molecule type" value="Genomic_DNA"/>
</dbReference>
<evidence type="ECO:0000256" key="5">
    <source>
        <dbReference type="ARBA" id="ARBA00022777"/>
    </source>
</evidence>
<dbReference type="InterPro" id="IPR052162">
    <property type="entry name" value="Sensor_kinase/Photoreceptor"/>
</dbReference>
<dbReference type="NCBIfam" id="TIGR00229">
    <property type="entry name" value="sensory_box"/>
    <property type="match status" value="1"/>
</dbReference>
<evidence type="ECO:0000256" key="6">
    <source>
        <dbReference type="SAM" id="Coils"/>
    </source>
</evidence>
<name>A0A235F2U2_9RHOO</name>
<dbReference type="SUPFAM" id="SSF47384">
    <property type="entry name" value="Homodimeric domain of signal transducing histidine kinase"/>
    <property type="match status" value="1"/>
</dbReference>
<dbReference type="InterPro" id="IPR036890">
    <property type="entry name" value="HATPase_C_sf"/>
</dbReference>
<keyword evidence="6" id="KW-0175">Coiled coil</keyword>
<dbReference type="PANTHER" id="PTHR43304:SF1">
    <property type="entry name" value="PAC DOMAIN-CONTAINING PROTEIN"/>
    <property type="match status" value="1"/>
</dbReference>
<organism evidence="9 10">
    <name type="scientific">Thauera propionica</name>
    <dbReference type="NCBI Taxonomy" id="2019431"/>
    <lineage>
        <taxon>Bacteria</taxon>
        <taxon>Pseudomonadati</taxon>
        <taxon>Pseudomonadota</taxon>
        <taxon>Betaproteobacteria</taxon>
        <taxon>Rhodocyclales</taxon>
        <taxon>Zoogloeaceae</taxon>
        <taxon>Thauera</taxon>
    </lineage>
</organism>
<reference evidence="9 10" key="1">
    <citation type="submission" date="2017-07" db="EMBL/GenBank/DDBJ databases">
        <title>Thauera sp. KNDSS-Mac4 genome sequence and assembly.</title>
        <authorList>
            <person name="Mayilraj S."/>
        </authorList>
    </citation>
    <scope>NUCLEOTIDE SEQUENCE [LARGE SCALE GENOMIC DNA]</scope>
    <source>
        <strain evidence="9 10">KNDSS-Mac4</strain>
    </source>
</reference>
<dbReference type="EC" id="2.7.13.3" evidence="2"/>
<keyword evidence="5" id="KW-0418">Kinase</keyword>
<evidence type="ECO:0000259" key="8">
    <source>
        <dbReference type="PROSITE" id="PS50109"/>
    </source>
</evidence>
<dbReference type="Proteomes" id="UP000215181">
    <property type="component" value="Unassembled WGS sequence"/>
</dbReference>
<dbReference type="InterPro" id="IPR035965">
    <property type="entry name" value="PAS-like_dom_sf"/>
</dbReference>
<dbReference type="SUPFAM" id="SSF55874">
    <property type="entry name" value="ATPase domain of HSP90 chaperone/DNA topoisomerase II/histidine kinase"/>
    <property type="match status" value="1"/>
</dbReference>
<keyword evidence="10" id="KW-1185">Reference proteome</keyword>
<gene>
    <name evidence="9" type="ORF">CGK74_05125</name>
</gene>
<dbReference type="PANTHER" id="PTHR43304">
    <property type="entry name" value="PHYTOCHROME-LIKE PROTEIN CPH1"/>
    <property type="match status" value="1"/>
</dbReference>
<keyword evidence="7" id="KW-1133">Transmembrane helix</keyword>
<dbReference type="AlphaFoldDB" id="A0A235F2U2"/>
<feature type="coiled-coil region" evidence="6">
    <location>
        <begin position="235"/>
        <end position="262"/>
    </location>
</feature>
<evidence type="ECO:0000313" key="10">
    <source>
        <dbReference type="Proteomes" id="UP000215181"/>
    </source>
</evidence>
<keyword evidence="4" id="KW-0808">Transferase</keyword>
<evidence type="ECO:0000313" key="9">
    <source>
        <dbReference type="EMBL" id="OYD55562.1"/>
    </source>
</evidence>
<evidence type="ECO:0000256" key="4">
    <source>
        <dbReference type="ARBA" id="ARBA00022679"/>
    </source>
</evidence>
<dbReference type="OrthoDB" id="8552871at2"/>
<dbReference type="Pfam" id="PF02518">
    <property type="entry name" value="HATPase_c"/>
    <property type="match status" value="1"/>
</dbReference>
<dbReference type="InterPro" id="IPR004358">
    <property type="entry name" value="Sig_transdc_His_kin-like_C"/>
</dbReference>
<evidence type="ECO:0000256" key="7">
    <source>
        <dbReference type="SAM" id="Phobius"/>
    </source>
</evidence>
<evidence type="ECO:0000256" key="3">
    <source>
        <dbReference type="ARBA" id="ARBA00022553"/>
    </source>
</evidence>
<evidence type="ECO:0000256" key="2">
    <source>
        <dbReference type="ARBA" id="ARBA00012438"/>
    </source>
</evidence>
<dbReference type="CDD" id="cd00130">
    <property type="entry name" value="PAS"/>
    <property type="match status" value="1"/>
</dbReference>
<keyword evidence="7" id="KW-0472">Membrane</keyword>
<proteinExistence type="predicted"/>
<dbReference type="PRINTS" id="PR00344">
    <property type="entry name" value="BCTRLSENSOR"/>
</dbReference>
<dbReference type="Gene3D" id="3.30.450.20">
    <property type="entry name" value="PAS domain"/>
    <property type="match status" value="1"/>
</dbReference>
<feature type="domain" description="Histidine kinase" evidence="8">
    <location>
        <begin position="269"/>
        <end position="482"/>
    </location>
</feature>
<dbReference type="InterPro" id="IPR036097">
    <property type="entry name" value="HisK_dim/P_sf"/>
</dbReference>
<dbReference type="Pfam" id="PF13426">
    <property type="entry name" value="PAS_9"/>
    <property type="match status" value="1"/>
</dbReference>
<feature type="transmembrane region" description="Helical" evidence="7">
    <location>
        <begin position="216"/>
        <end position="236"/>
    </location>
</feature>
<dbReference type="GO" id="GO:0000155">
    <property type="term" value="F:phosphorelay sensor kinase activity"/>
    <property type="evidence" value="ECO:0007669"/>
    <property type="project" value="InterPro"/>
</dbReference>
<evidence type="ECO:0000256" key="1">
    <source>
        <dbReference type="ARBA" id="ARBA00000085"/>
    </source>
</evidence>
<protein>
    <recommendedName>
        <fullName evidence="2">histidine kinase</fullName>
        <ecNumber evidence="2">2.7.13.3</ecNumber>
    </recommendedName>
</protein>
<dbReference type="Gene3D" id="3.30.565.10">
    <property type="entry name" value="Histidine kinase-like ATPase, C-terminal domain"/>
    <property type="match status" value="1"/>
</dbReference>
<dbReference type="PROSITE" id="PS50109">
    <property type="entry name" value="HIS_KIN"/>
    <property type="match status" value="1"/>
</dbReference>
<accession>A0A235F2U2</accession>